<evidence type="ECO:0000313" key="6">
    <source>
        <dbReference type="Proteomes" id="UP001597425"/>
    </source>
</evidence>
<evidence type="ECO:0000256" key="1">
    <source>
        <dbReference type="ARBA" id="ARBA00023125"/>
    </source>
</evidence>
<sequence length="228" mass="26175">MTEKLIGDRRSAALPRKPQRKNGREKYEKLLDTLETLLKTREVADISLADLSEAAGVPTASVYHFFPNRDAGVTALADRYFNSSRAELDIPSQAREWNNWQDLITLFCERTRENYEASEPVKKLKFGPEVSWAVRDLLQDNNRRLARTLRDLFAQAFELPPSQDWEERFLQAITINDAFWSLSYARHGRISNSMAAEGRRAAIAYLKLYLGELLERRQLAVAEELSPA</sequence>
<protein>
    <submittedName>
        <fullName evidence="5">TetR/AcrR family transcriptional regulator</fullName>
    </submittedName>
</protein>
<gene>
    <name evidence="5" type="ORF">ACFSKX_09480</name>
</gene>
<dbReference type="Proteomes" id="UP001597425">
    <property type="component" value="Unassembled WGS sequence"/>
</dbReference>
<dbReference type="PROSITE" id="PS50977">
    <property type="entry name" value="HTH_TETR_2"/>
    <property type="match status" value="1"/>
</dbReference>
<dbReference type="Gene3D" id="1.10.357.10">
    <property type="entry name" value="Tetracycline Repressor, domain 2"/>
    <property type="match status" value="1"/>
</dbReference>
<feature type="DNA-binding region" description="H-T-H motif" evidence="2">
    <location>
        <begin position="47"/>
        <end position="66"/>
    </location>
</feature>
<organism evidence="5 6">
    <name type="scientific">Microbulbifer halophilus</name>
    <dbReference type="NCBI Taxonomy" id="453963"/>
    <lineage>
        <taxon>Bacteria</taxon>
        <taxon>Pseudomonadati</taxon>
        <taxon>Pseudomonadota</taxon>
        <taxon>Gammaproteobacteria</taxon>
        <taxon>Cellvibrionales</taxon>
        <taxon>Microbulbiferaceae</taxon>
        <taxon>Microbulbifer</taxon>
    </lineage>
</organism>
<evidence type="ECO:0000313" key="5">
    <source>
        <dbReference type="EMBL" id="MFD2310645.1"/>
    </source>
</evidence>
<accession>A0ABW5EFA3</accession>
<reference evidence="6" key="1">
    <citation type="journal article" date="2019" name="Int. J. Syst. Evol. Microbiol.">
        <title>The Global Catalogue of Microorganisms (GCM) 10K type strain sequencing project: providing services to taxonomists for standard genome sequencing and annotation.</title>
        <authorList>
            <consortium name="The Broad Institute Genomics Platform"/>
            <consortium name="The Broad Institute Genome Sequencing Center for Infectious Disease"/>
            <person name="Wu L."/>
            <person name="Ma J."/>
        </authorList>
    </citation>
    <scope>NUCLEOTIDE SEQUENCE [LARGE SCALE GENOMIC DNA]</scope>
    <source>
        <strain evidence="6">KCTC 12848</strain>
    </source>
</reference>
<dbReference type="InterPro" id="IPR009057">
    <property type="entry name" value="Homeodomain-like_sf"/>
</dbReference>
<feature type="domain" description="HTH tetR-type" evidence="4">
    <location>
        <begin position="24"/>
        <end position="84"/>
    </location>
</feature>
<evidence type="ECO:0000256" key="3">
    <source>
        <dbReference type="SAM" id="MobiDB-lite"/>
    </source>
</evidence>
<evidence type="ECO:0000256" key="2">
    <source>
        <dbReference type="PROSITE-ProRule" id="PRU00335"/>
    </source>
</evidence>
<name>A0ABW5EFA3_9GAMM</name>
<dbReference type="InterPro" id="IPR001647">
    <property type="entry name" value="HTH_TetR"/>
</dbReference>
<keyword evidence="6" id="KW-1185">Reference proteome</keyword>
<feature type="region of interest" description="Disordered" evidence="3">
    <location>
        <begin position="1"/>
        <end position="23"/>
    </location>
</feature>
<dbReference type="EMBL" id="JBHUJD010000010">
    <property type="protein sequence ID" value="MFD2310645.1"/>
    <property type="molecule type" value="Genomic_DNA"/>
</dbReference>
<evidence type="ECO:0000259" key="4">
    <source>
        <dbReference type="PROSITE" id="PS50977"/>
    </source>
</evidence>
<keyword evidence="1 2" id="KW-0238">DNA-binding</keyword>
<dbReference type="SUPFAM" id="SSF46689">
    <property type="entry name" value="Homeodomain-like"/>
    <property type="match status" value="1"/>
</dbReference>
<comment type="caution">
    <text evidence="5">The sequence shown here is derived from an EMBL/GenBank/DDBJ whole genome shotgun (WGS) entry which is preliminary data.</text>
</comment>
<feature type="compositionally biased region" description="Basic and acidic residues" evidence="3">
    <location>
        <begin position="1"/>
        <end position="11"/>
    </location>
</feature>
<dbReference type="RefSeq" id="WP_265720729.1">
    <property type="nucleotide sequence ID" value="NZ_JAPIVK010000005.1"/>
</dbReference>
<proteinExistence type="predicted"/>